<dbReference type="CDD" id="cd19067">
    <property type="entry name" value="PfuEndoQ-like"/>
    <property type="match status" value="1"/>
</dbReference>
<dbReference type="AlphaFoldDB" id="A0A832T5L4"/>
<comment type="caution">
    <text evidence="1">The sequence shown here is derived from an EMBL/GenBank/DDBJ whole genome shotgun (WGS) entry which is preliminary data.</text>
</comment>
<gene>
    <name evidence="1" type="ORF">HA331_01940</name>
</gene>
<dbReference type="OMA" id="HAFTPWT"/>
<dbReference type="NCBIfam" id="TIGR00375">
    <property type="entry name" value="TIGR00375 family protein"/>
    <property type="match status" value="1"/>
</dbReference>
<name>A0A832T5L4_PYRHR</name>
<dbReference type="PANTHER" id="PTHR40084">
    <property type="entry name" value="PHOSPHOHYDROLASE, PHP FAMILY"/>
    <property type="match status" value="1"/>
</dbReference>
<dbReference type="GeneID" id="1443851"/>
<protein>
    <submittedName>
        <fullName evidence="1">TIGR00375 family protein</fullName>
    </submittedName>
</protein>
<dbReference type="RefSeq" id="WP_010885611.1">
    <property type="nucleotide sequence ID" value="NZ_DUJN01000002.1"/>
</dbReference>
<reference evidence="1" key="1">
    <citation type="journal article" date="2020" name="bioRxiv">
        <title>A rank-normalized archaeal taxonomy based on genome phylogeny resolves widespread incomplete and uneven classifications.</title>
        <authorList>
            <person name="Rinke C."/>
            <person name="Chuvochina M."/>
            <person name="Mussig A.J."/>
            <person name="Chaumeil P.-A."/>
            <person name="Waite D.W."/>
            <person name="Whitman W.B."/>
            <person name="Parks D.H."/>
            <person name="Hugenholtz P."/>
        </authorList>
    </citation>
    <scope>NUCLEOTIDE SEQUENCE</scope>
    <source>
        <strain evidence="1">UBA8834</strain>
    </source>
</reference>
<evidence type="ECO:0000313" key="1">
    <source>
        <dbReference type="EMBL" id="HII60518.1"/>
    </source>
</evidence>
<dbReference type="PANTHER" id="PTHR40084:SF1">
    <property type="entry name" value="PHOSPHOTRANSFERASE"/>
    <property type="match status" value="1"/>
</dbReference>
<dbReference type="Proteomes" id="UP000617544">
    <property type="component" value="Unassembled WGS sequence"/>
</dbReference>
<organism evidence="1 2">
    <name type="scientific">Pyrococcus horikoshii</name>
    <dbReference type="NCBI Taxonomy" id="53953"/>
    <lineage>
        <taxon>Archaea</taxon>
        <taxon>Methanobacteriati</taxon>
        <taxon>Methanobacteriota</taxon>
        <taxon>Thermococci</taxon>
        <taxon>Thermococcales</taxon>
        <taxon>Thermococcaceae</taxon>
        <taxon>Pyrococcus</taxon>
    </lineage>
</organism>
<evidence type="ECO:0000313" key="2">
    <source>
        <dbReference type="Proteomes" id="UP000617544"/>
    </source>
</evidence>
<dbReference type="InterPro" id="IPR016195">
    <property type="entry name" value="Pol/histidinol_Pase-like"/>
</dbReference>
<dbReference type="InterPro" id="IPR005287">
    <property type="entry name" value="CHP00375"/>
</dbReference>
<sequence length="418" mass="47258">MFVDGDLHIHSHYSKAVSKLMVFPIIAENAKLKGLGLVGSGDILNPKWEEELLKYGEKVDEGTFEIKGVRFLLTAEVEDDRRVHHLLIFPSIEQVHELREILTKYSQDLEVEGRPHISLSAQEIAEIANDLGILIGPAHAFTPWTSLYKEYDSLKEAYGDAKVDFLELGLSADSEMADMIRAHHKLPYLSNSDAHSPHPHRLGREFNRFKVEDITFDEIRKAISGRGGRKIVLNAGLDPRLGKYHLTACSRCYTKYSLRDAIALRWKCPKCGGTIKKGVRDRILELADTNERPKDRPPYLRLAPLAEIIGMSINKGIESKSVRRIWKRFVREFGSEIAVLVDVPIEELAKVHEEVAKAIWAYRNGKLIIIPGGGGKYGEIKLPDELKNAKIENLESLSINLREESIKPKQTSILNFLK</sequence>
<accession>A0A832T5L4</accession>
<proteinExistence type="predicted"/>
<dbReference type="SUPFAM" id="SSF89550">
    <property type="entry name" value="PHP domain-like"/>
    <property type="match status" value="1"/>
</dbReference>
<dbReference type="EMBL" id="DUJN01000002">
    <property type="protein sequence ID" value="HII60518.1"/>
    <property type="molecule type" value="Genomic_DNA"/>
</dbReference>
<dbReference type="Gene3D" id="3.20.20.140">
    <property type="entry name" value="Metal-dependent hydrolases"/>
    <property type="match status" value="1"/>
</dbReference>